<dbReference type="RefSeq" id="WP_008537730.1">
    <property type="nucleotide sequence ID" value="NZ_JH601090.1"/>
</dbReference>
<protein>
    <recommendedName>
        <fullName evidence="6">Ribosomal processing cysteine protease Prp</fullName>
    </recommendedName>
</protein>
<evidence type="ECO:0000313" key="8">
    <source>
        <dbReference type="Proteomes" id="UP000005963"/>
    </source>
</evidence>
<dbReference type="Pfam" id="PF04327">
    <property type="entry name" value="Peptidase_Prp"/>
    <property type="match status" value="1"/>
</dbReference>
<dbReference type="InterPro" id="IPR007422">
    <property type="entry name" value="Peptidase_Prp"/>
</dbReference>
<dbReference type="PANTHER" id="PTHR39178">
    <property type="entry name" value="HYPOTHETICAL RIBOSOME-ASSOCIATED PROTEIN"/>
    <property type="match status" value="1"/>
</dbReference>
<dbReference type="InterPro" id="IPR036764">
    <property type="entry name" value="Peptidase_Prp_sf"/>
</dbReference>
<keyword evidence="8" id="KW-1185">Reference proteome</keyword>
<dbReference type="EMBL" id="ADMB01000024">
    <property type="protein sequence ID" value="EHR38709.1"/>
    <property type="molecule type" value="Genomic_DNA"/>
</dbReference>
<dbReference type="GeneID" id="62778778"/>
<keyword evidence="2" id="KW-0645">Protease</keyword>
<comment type="caution">
    <text evidence="7">The sequence shown here is derived from an EMBL/GenBank/DDBJ whole genome shotgun (WGS) entry which is preliminary data.</text>
</comment>
<reference evidence="7 8" key="1">
    <citation type="submission" date="2012-01" db="EMBL/GenBank/DDBJ databases">
        <title>The Genome Sequence of Megamonas funiformis YIT 11815.</title>
        <authorList>
            <consortium name="The Broad Institute Genome Sequencing Platform"/>
            <person name="Earl A."/>
            <person name="Ward D."/>
            <person name="Feldgarden M."/>
            <person name="Gevers D."/>
            <person name="Morotomi M."/>
            <person name="Young S.K."/>
            <person name="Zeng Q."/>
            <person name="Gargeya S."/>
            <person name="Fitzgerald M."/>
            <person name="Haas B."/>
            <person name="Abouelleil A."/>
            <person name="Alvarado L."/>
            <person name="Arachchi H.M."/>
            <person name="Berlin A."/>
            <person name="Chapman S.B."/>
            <person name="Gearin G."/>
            <person name="Goldberg J."/>
            <person name="Griggs A."/>
            <person name="Gujja S."/>
            <person name="Hansen M."/>
            <person name="Heiman D."/>
            <person name="Howarth C."/>
            <person name="Larimer J."/>
            <person name="Lui A."/>
            <person name="MacDonald P.J.P."/>
            <person name="McCowen C."/>
            <person name="Montmayeur A."/>
            <person name="Murphy C."/>
            <person name="Neiman D."/>
            <person name="Pearson M."/>
            <person name="Priest M."/>
            <person name="Roberts A."/>
            <person name="Saif S."/>
            <person name="Shea T."/>
            <person name="Sisk P."/>
            <person name="Stolte C."/>
            <person name="Sykes S."/>
            <person name="Wortman J."/>
            <person name="Nusbaum C."/>
            <person name="Birren B."/>
        </authorList>
    </citation>
    <scope>NUCLEOTIDE SEQUENCE [LARGE SCALE GENOMIC DNA]</scope>
    <source>
        <strain evidence="7 8">YIT 11815</strain>
    </source>
</reference>
<evidence type="ECO:0000313" key="7">
    <source>
        <dbReference type="EMBL" id="EHR38709.1"/>
    </source>
</evidence>
<evidence type="ECO:0000256" key="2">
    <source>
        <dbReference type="ARBA" id="ARBA00022670"/>
    </source>
</evidence>
<proteinExistence type="inferred from homology"/>
<evidence type="ECO:0000256" key="3">
    <source>
        <dbReference type="ARBA" id="ARBA00022801"/>
    </source>
</evidence>
<dbReference type="SUPFAM" id="SSF118010">
    <property type="entry name" value="TM1457-like"/>
    <property type="match status" value="1"/>
</dbReference>
<accession>A0ABP2NLW8</accession>
<dbReference type="PANTHER" id="PTHR39178:SF1">
    <property type="entry name" value="RIBOSOMAL-PROCESSING CYSTEINE PROTEASE PRP"/>
    <property type="match status" value="1"/>
</dbReference>
<evidence type="ECO:0000256" key="1">
    <source>
        <dbReference type="ARBA" id="ARBA00022517"/>
    </source>
</evidence>
<evidence type="ECO:0000256" key="4">
    <source>
        <dbReference type="ARBA" id="ARBA00022807"/>
    </source>
</evidence>
<name>A0ABP2NLW8_9FIRM</name>
<keyword evidence="4" id="KW-0788">Thiol protease</keyword>
<dbReference type="Gene3D" id="3.30.70.1490">
    <property type="entry name" value="Cysteine protease Prp"/>
    <property type="match status" value="1"/>
</dbReference>
<dbReference type="Proteomes" id="UP000005963">
    <property type="component" value="Unassembled WGS sequence"/>
</dbReference>
<organism evidence="7 8">
    <name type="scientific">Megamonas funiformis YIT 11815</name>
    <dbReference type="NCBI Taxonomy" id="742816"/>
    <lineage>
        <taxon>Bacteria</taxon>
        <taxon>Bacillati</taxon>
        <taxon>Bacillota</taxon>
        <taxon>Negativicutes</taxon>
        <taxon>Selenomonadales</taxon>
        <taxon>Selenomonadaceae</taxon>
        <taxon>Megamonas</taxon>
    </lineage>
</organism>
<comment type="similarity">
    <text evidence="5">Belongs to the Prp family.</text>
</comment>
<keyword evidence="3" id="KW-0378">Hydrolase</keyword>
<evidence type="ECO:0000256" key="5">
    <source>
        <dbReference type="ARBA" id="ARBA00044503"/>
    </source>
</evidence>
<evidence type="ECO:0000256" key="6">
    <source>
        <dbReference type="ARBA" id="ARBA00044538"/>
    </source>
</evidence>
<gene>
    <name evidence="7" type="ORF">HMPREF9454_00514</name>
</gene>
<keyword evidence="1" id="KW-0690">Ribosome biogenesis</keyword>
<sequence length="107" mass="11893">MIEYKLIKKQKGRLGLMVRGHANFALPGKPDIVCASVSSACFMAVNGCISQVKSEDDIDVKYCRPGHFVFTVKDIPQTRALIDAAYLHLKNLSEQYPQCFKTNNEAG</sequence>
<dbReference type="CDD" id="cd16332">
    <property type="entry name" value="Prp-like"/>
    <property type="match status" value="1"/>
</dbReference>